<dbReference type="PROSITE" id="PS51257">
    <property type="entry name" value="PROKAR_LIPOPROTEIN"/>
    <property type="match status" value="1"/>
</dbReference>
<keyword evidence="2" id="KW-1185">Reference proteome</keyword>
<dbReference type="Proteomes" id="UP001500713">
    <property type="component" value="Unassembled WGS sequence"/>
</dbReference>
<protein>
    <submittedName>
        <fullName evidence="1">Uncharacterized protein</fullName>
    </submittedName>
</protein>
<organism evidence="1 2">
    <name type="scientific">Parasphingorhabdus litoris</name>
    <dbReference type="NCBI Taxonomy" id="394733"/>
    <lineage>
        <taxon>Bacteria</taxon>
        <taxon>Pseudomonadati</taxon>
        <taxon>Pseudomonadota</taxon>
        <taxon>Alphaproteobacteria</taxon>
        <taxon>Sphingomonadales</taxon>
        <taxon>Sphingomonadaceae</taxon>
        <taxon>Parasphingorhabdus</taxon>
    </lineage>
</organism>
<reference evidence="1 2" key="1">
    <citation type="journal article" date="2019" name="Int. J. Syst. Evol. Microbiol.">
        <title>The Global Catalogue of Microorganisms (GCM) 10K type strain sequencing project: providing services to taxonomists for standard genome sequencing and annotation.</title>
        <authorList>
            <consortium name="The Broad Institute Genomics Platform"/>
            <consortium name="The Broad Institute Genome Sequencing Center for Infectious Disease"/>
            <person name="Wu L."/>
            <person name="Ma J."/>
        </authorList>
    </citation>
    <scope>NUCLEOTIDE SEQUENCE [LARGE SCALE GENOMIC DNA]</scope>
    <source>
        <strain evidence="1 2">JCM 14162</strain>
    </source>
</reference>
<comment type="caution">
    <text evidence="1">The sequence shown here is derived from an EMBL/GenBank/DDBJ whole genome shotgun (WGS) entry which is preliminary data.</text>
</comment>
<accession>A0ABN1AFR6</accession>
<sequence length="400" mass="44080">MIRTGLILLVTIVLSCLTTMNAIGGITKKKNPDIALSVWPKNGFGYQTSAINAFKAAIVENNGQFPDDIDEAIVTQAKKSFLSEPTAAGSVALLALNENQAKREKLMISAQKLSKRELVSQTWSIYDSAERQNVAQLLSYYDLSMRTSRTSSTALIPAIVSVIGQDGFAEPMVNLLKKNPPWAGQFWKQAANNKAAIIYASKLRSSLDESQIDRSQLHDRDLVVNLVRNNHFEEVEELYSQSLSDKEGARGITHVARLDRQPLYPPLDWQLFSTGKYFAFIDTENRILNLSSTAGSNGVMARQLLRINPGVYDLSLNIVADDLDIGSLRVSLTCAEPAAKNDAVFAASLKSGANINRLSISRDACRYFWLSIAVRADERVDGQDVAIDQIVLKPVKDSQL</sequence>
<dbReference type="EMBL" id="BAAAEM010000002">
    <property type="protein sequence ID" value="GAA0475364.1"/>
    <property type="molecule type" value="Genomic_DNA"/>
</dbReference>
<gene>
    <name evidence="1" type="ORF">GCM10009096_16290</name>
</gene>
<proteinExistence type="predicted"/>
<evidence type="ECO:0000313" key="1">
    <source>
        <dbReference type="EMBL" id="GAA0475364.1"/>
    </source>
</evidence>
<evidence type="ECO:0000313" key="2">
    <source>
        <dbReference type="Proteomes" id="UP001500713"/>
    </source>
</evidence>
<name>A0ABN1AFR6_9SPHN</name>